<dbReference type="RefSeq" id="WP_280617703.1">
    <property type="nucleotide sequence ID" value="NZ_JAROYP010000012.1"/>
</dbReference>
<accession>A0AAW6SXX2</accession>
<evidence type="ECO:0000313" key="1">
    <source>
        <dbReference type="EMBL" id="MDH5162965.1"/>
    </source>
</evidence>
<comment type="caution">
    <text evidence="1">The sequence shown here is derived from an EMBL/GenBank/DDBJ whole genome shotgun (WGS) entry which is preliminary data.</text>
</comment>
<proteinExistence type="predicted"/>
<dbReference type="Proteomes" id="UP001159179">
    <property type="component" value="Unassembled WGS sequence"/>
</dbReference>
<dbReference type="AlphaFoldDB" id="A0AAW6SXX2"/>
<evidence type="ECO:0000313" key="2">
    <source>
        <dbReference type="Proteomes" id="UP001159179"/>
    </source>
</evidence>
<protein>
    <submittedName>
        <fullName evidence="1">Uncharacterized protein</fullName>
    </submittedName>
</protein>
<reference evidence="1" key="1">
    <citation type="submission" date="2023-03" db="EMBL/GenBank/DDBJ databases">
        <title>Bacterial isolates from washroom surfaces on a university campus.</title>
        <authorList>
            <person name="Holman D.B."/>
            <person name="Gzyl K.E."/>
            <person name="Taheri A.E."/>
        </authorList>
    </citation>
    <scope>NUCLEOTIDE SEQUENCE</scope>
    <source>
        <strain evidence="1">RD03</strain>
    </source>
</reference>
<organism evidence="1 2">
    <name type="scientific">Heyndrickxia oleronia</name>
    <dbReference type="NCBI Taxonomy" id="38875"/>
    <lineage>
        <taxon>Bacteria</taxon>
        <taxon>Bacillati</taxon>
        <taxon>Bacillota</taxon>
        <taxon>Bacilli</taxon>
        <taxon>Bacillales</taxon>
        <taxon>Bacillaceae</taxon>
        <taxon>Heyndrickxia</taxon>
    </lineage>
</organism>
<dbReference type="EMBL" id="JAROYP010000012">
    <property type="protein sequence ID" value="MDH5162965.1"/>
    <property type="molecule type" value="Genomic_DNA"/>
</dbReference>
<sequence length="45" mass="5009">MTASNAEFMVANKTGSLYGEEVEHYIVSKSQTPKKYINKKDTAVV</sequence>
<gene>
    <name evidence="1" type="ORF">P5X88_18700</name>
</gene>
<name>A0AAW6SXX2_9BACI</name>